<keyword evidence="1" id="KW-0175">Coiled coil</keyword>
<feature type="compositionally biased region" description="Low complexity" evidence="2">
    <location>
        <begin position="463"/>
        <end position="479"/>
    </location>
</feature>
<protein>
    <submittedName>
        <fullName evidence="3">Uncharacterized protein</fullName>
    </submittedName>
</protein>
<accession>A0A4R6N8Z1</accession>
<dbReference type="AlphaFoldDB" id="A0A4R6N8Z1"/>
<name>A0A4R6N8Z1_9BURK</name>
<proteinExistence type="predicted"/>
<comment type="caution">
    <text evidence="3">The sequence shown here is derived from an EMBL/GenBank/DDBJ whole genome shotgun (WGS) entry which is preliminary data.</text>
</comment>
<dbReference type="Proteomes" id="UP000295357">
    <property type="component" value="Unassembled WGS sequence"/>
</dbReference>
<evidence type="ECO:0000256" key="2">
    <source>
        <dbReference type="SAM" id="MobiDB-lite"/>
    </source>
</evidence>
<sequence>MTDHAASAARGARTVPVIPVDDAADTATEALRFEDYFREGAAPTEALLWWQLERNEALLAALRALCHGPAALVRLRTWVFMELMALPESRVARDTLNRHFHSLREEALELVLKRLREAELLAWDGSNQVYSVTPLAQRLMGVLSPLTQGNSEHDADLAAMLANVAGAHTLGTLDPAQLHHLQAQLARLYDEFADAIASGSEFHLRRARQRFERALKLVEKASDALKAIIEQAEAEGNARLERLARELGLAQARLLAMASQFNRALQQVDRQRVTLGSTGITTTDVRLWLQNVPFLENLALGALSRPVHPVLVAQHELLDTTEAEFERDRPKPPEVMALPPGQAAPPGQLAVLSLPPDMDELQALLGRWHEAGHAEQNLAPAVLGGSYARAAYRAQLLPLLGDAQAQHLSGATGDMARQPWRVRWSAEQAPVDDEYVQWMSHGVLYSTERQAAPTPPETPSPAAPEAAAASAAAPSSETP</sequence>
<reference evidence="3 4" key="1">
    <citation type="submission" date="2019-03" db="EMBL/GenBank/DDBJ databases">
        <title>Genomic Encyclopedia of Type Strains, Phase IV (KMG-IV): sequencing the most valuable type-strain genomes for metagenomic binning, comparative biology and taxonomic classification.</title>
        <authorList>
            <person name="Goeker M."/>
        </authorList>
    </citation>
    <scope>NUCLEOTIDE SEQUENCE [LARGE SCALE GENOMIC DNA]</scope>
    <source>
        <strain evidence="3 4">DSM 25082</strain>
    </source>
</reference>
<organism evidence="3 4">
    <name type="scientific">Roseateles asaccharophilus</name>
    <dbReference type="NCBI Taxonomy" id="582607"/>
    <lineage>
        <taxon>Bacteria</taxon>
        <taxon>Pseudomonadati</taxon>
        <taxon>Pseudomonadota</taxon>
        <taxon>Betaproteobacteria</taxon>
        <taxon>Burkholderiales</taxon>
        <taxon>Sphaerotilaceae</taxon>
        <taxon>Roseateles</taxon>
    </lineage>
</organism>
<gene>
    <name evidence="3" type="ORF">DFR39_102449</name>
</gene>
<feature type="coiled-coil region" evidence="1">
    <location>
        <begin position="204"/>
        <end position="235"/>
    </location>
</feature>
<dbReference type="EMBL" id="SNXE01000002">
    <property type="protein sequence ID" value="TDP12061.1"/>
    <property type="molecule type" value="Genomic_DNA"/>
</dbReference>
<feature type="compositionally biased region" description="Pro residues" evidence="2">
    <location>
        <begin position="453"/>
        <end position="462"/>
    </location>
</feature>
<evidence type="ECO:0000256" key="1">
    <source>
        <dbReference type="SAM" id="Coils"/>
    </source>
</evidence>
<evidence type="ECO:0000313" key="4">
    <source>
        <dbReference type="Proteomes" id="UP000295357"/>
    </source>
</evidence>
<keyword evidence="4" id="KW-1185">Reference proteome</keyword>
<dbReference type="RefSeq" id="WP_211343819.1">
    <property type="nucleotide sequence ID" value="NZ_JAUFPJ010000002.1"/>
</dbReference>
<evidence type="ECO:0000313" key="3">
    <source>
        <dbReference type="EMBL" id="TDP12061.1"/>
    </source>
</evidence>
<feature type="region of interest" description="Disordered" evidence="2">
    <location>
        <begin position="447"/>
        <end position="479"/>
    </location>
</feature>